<evidence type="ECO:0000313" key="8">
    <source>
        <dbReference type="EMBL" id="CBY23919.1"/>
    </source>
</evidence>
<protein>
    <recommendedName>
        <fullName evidence="7">Serine-threonine/tyrosine-protein kinase catalytic domain-containing protein</fullName>
    </recommendedName>
</protein>
<evidence type="ECO:0000256" key="2">
    <source>
        <dbReference type="ARBA" id="ARBA00022692"/>
    </source>
</evidence>
<evidence type="ECO:0000256" key="5">
    <source>
        <dbReference type="ARBA" id="ARBA00023136"/>
    </source>
</evidence>
<dbReference type="InParanoid" id="E4X4C9"/>
<dbReference type="PANTHER" id="PTHR11920">
    <property type="entry name" value="GUANYLYL CYCLASE"/>
    <property type="match status" value="1"/>
</dbReference>
<dbReference type="GO" id="GO:0001653">
    <property type="term" value="F:peptide receptor activity"/>
    <property type="evidence" value="ECO:0007669"/>
    <property type="project" value="TreeGrafter"/>
</dbReference>
<dbReference type="Gene3D" id="1.10.510.10">
    <property type="entry name" value="Transferase(Phosphotransferase) domain 1"/>
    <property type="match status" value="1"/>
</dbReference>
<dbReference type="Gene3D" id="3.30.70.1230">
    <property type="entry name" value="Nucleotide cyclase"/>
    <property type="match status" value="1"/>
</dbReference>
<dbReference type="AlphaFoldDB" id="E4X4C9"/>
<keyword evidence="3" id="KW-0547">Nucleotide-binding</keyword>
<comment type="subcellular location">
    <subcellularLocation>
        <location evidence="1">Membrane</location>
        <topology evidence="1">Single-pass membrane protein</topology>
    </subcellularLocation>
</comment>
<dbReference type="InterPro" id="IPR029787">
    <property type="entry name" value="Nucleotide_cyclase"/>
</dbReference>
<proteinExistence type="predicted"/>
<dbReference type="Proteomes" id="UP000001307">
    <property type="component" value="Unassembled WGS sequence"/>
</dbReference>
<reference evidence="8" key="1">
    <citation type="journal article" date="2010" name="Science">
        <title>Plasticity of animal genome architecture unmasked by rapid evolution of a pelagic tunicate.</title>
        <authorList>
            <person name="Denoeud F."/>
            <person name="Henriet S."/>
            <person name="Mungpakdee S."/>
            <person name="Aury J.M."/>
            <person name="Da Silva C."/>
            <person name="Brinkmann H."/>
            <person name="Mikhaleva J."/>
            <person name="Olsen L.C."/>
            <person name="Jubin C."/>
            <person name="Canestro C."/>
            <person name="Bouquet J.M."/>
            <person name="Danks G."/>
            <person name="Poulain J."/>
            <person name="Campsteijn C."/>
            <person name="Adamski M."/>
            <person name="Cross I."/>
            <person name="Yadetie F."/>
            <person name="Muffato M."/>
            <person name="Louis A."/>
            <person name="Butcher S."/>
            <person name="Tsagkogeorga G."/>
            <person name="Konrad A."/>
            <person name="Singh S."/>
            <person name="Jensen M.F."/>
            <person name="Cong E.H."/>
            <person name="Eikeseth-Otteraa H."/>
            <person name="Noel B."/>
            <person name="Anthouard V."/>
            <person name="Porcel B.M."/>
            <person name="Kachouri-Lafond R."/>
            <person name="Nishino A."/>
            <person name="Ugolini M."/>
            <person name="Chourrout P."/>
            <person name="Nishida H."/>
            <person name="Aasland R."/>
            <person name="Huzurbazar S."/>
            <person name="Westhof E."/>
            <person name="Delsuc F."/>
            <person name="Lehrach H."/>
            <person name="Reinhardt R."/>
            <person name="Weissenbach J."/>
            <person name="Roy S.W."/>
            <person name="Artiguenave F."/>
            <person name="Postlethwait J.H."/>
            <person name="Manak J.R."/>
            <person name="Thompson E.M."/>
            <person name="Jaillon O."/>
            <person name="Du Pasquier L."/>
            <person name="Boudinot P."/>
            <person name="Liberles D.A."/>
            <person name="Volff J.N."/>
            <person name="Philippe H."/>
            <person name="Lenhard B."/>
            <person name="Roest Crollius H."/>
            <person name="Wincker P."/>
            <person name="Chourrout D."/>
        </authorList>
    </citation>
    <scope>NUCLEOTIDE SEQUENCE [LARGE SCALE GENOMIC DNA]</scope>
</reference>
<evidence type="ECO:0000256" key="1">
    <source>
        <dbReference type="ARBA" id="ARBA00004167"/>
    </source>
</evidence>
<dbReference type="PANTHER" id="PTHR11920:SF501">
    <property type="entry name" value="GUANYLATE CYCLASE 32E"/>
    <property type="match status" value="1"/>
</dbReference>
<dbReference type="GO" id="GO:0004383">
    <property type="term" value="F:guanylate cyclase activity"/>
    <property type="evidence" value="ECO:0007669"/>
    <property type="project" value="TreeGrafter"/>
</dbReference>
<dbReference type="GO" id="GO:0005886">
    <property type="term" value="C:plasma membrane"/>
    <property type="evidence" value="ECO:0007669"/>
    <property type="project" value="TreeGrafter"/>
</dbReference>
<dbReference type="InterPro" id="IPR011009">
    <property type="entry name" value="Kinase-like_dom_sf"/>
</dbReference>
<gene>
    <name evidence="8" type="ORF">GSOID_T00001251001</name>
</gene>
<evidence type="ECO:0000259" key="7">
    <source>
        <dbReference type="Pfam" id="PF07714"/>
    </source>
</evidence>
<accession>E4X4C9</accession>
<dbReference type="GO" id="GO:0007168">
    <property type="term" value="P:receptor guanylyl cyclase signaling pathway"/>
    <property type="evidence" value="ECO:0007669"/>
    <property type="project" value="TreeGrafter"/>
</dbReference>
<keyword evidence="9" id="KW-1185">Reference proteome</keyword>
<dbReference type="GO" id="GO:0004672">
    <property type="term" value="F:protein kinase activity"/>
    <property type="evidence" value="ECO:0007669"/>
    <property type="project" value="InterPro"/>
</dbReference>
<name>E4X4C9_OIKDI</name>
<dbReference type="EMBL" id="FN653024">
    <property type="protein sequence ID" value="CBY23919.1"/>
    <property type="molecule type" value="Genomic_DNA"/>
</dbReference>
<evidence type="ECO:0000256" key="6">
    <source>
        <dbReference type="ARBA" id="ARBA00023239"/>
    </source>
</evidence>
<sequence length="281" mass="31933">MLWSANGLLCGFESLFEPAVDEIGVPVKLGFQIQFDRRFSARDEIPSRQRCKTPRQAKIDQLRGGRSVHMQNHGLWTATALRRAKHVRRGSRKRVLRGSSLGLTKGDVYAFAIIASEIVLRGEPFSNTGYSPKAIISRIRRPPPLLRPSIPTSLCPYQVKKQSMIKECWDEQPDRRLTFSQICDALSKVQKGKKTNIVDNMMKMLEEYSNHLEDIVKARTAELEVEKKKSQELLARMMPVEIAQRLQNGETILPVCYDETTIYFSDICGFTSISGICLLMN</sequence>
<feature type="domain" description="Serine-threonine/tyrosine-protein kinase catalytic" evidence="7">
    <location>
        <begin position="104"/>
        <end position="185"/>
    </location>
</feature>
<evidence type="ECO:0000256" key="4">
    <source>
        <dbReference type="ARBA" id="ARBA00022989"/>
    </source>
</evidence>
<keyword evidence="4" id="KW-1133">Transmembrane helix</keyword>
<evidence type="ECO:0000313" key="9">
    <source>
        <dbReference type="Proteomes" id="UP000001307"/>
    </source>
</evidence>
<evidence type="ECO:0000256" key="3">
    <source>
        <dbReference type="ARBA" id="ARBA00022741"/>
    </source>
</evidence>
<keyword evidence="5" id="KW-0472">Membrane</keyword>
<keyword evidence="2" id="KW-0812">Transmembrane</keyword>
<dbReference type="GO" id="GO:0004016">
    <property type="term" value="F:adenylate cyclase activity"/>
    <property type="evidence" value="ECO:0007669"/>
    <property type="project" value="TreeGrafter"/>
</dbReference>
<dbReference type="SUPFAM" id="SSF56112">
    <property type="entry name" value="Protein kinase-like (PK-like)"/>
    <property type="match status" value="1"/>
</dbReference>
<organism evidence="8">
    <name type="scientific">Oikopleura dioica</name>
    <name type="common">Tunicate</name>
    <dbReference type="NCBI Taxonomy" id="34765"/>
    <lineage>
        <taxon>Eukaryota</taxon>
        <taxon>Metazoa</taxon>
        <taxon>Chordata</taxon>
        <taxon>Tunicata</taxon>
        <taxon>Appendicularia</taxon>
        <taxon>Copelata</taxon>
        <taxon>Oikopleuridae</taxon>
        <taxon>Oikopleura</taxon>
    </lineage>
</organism>
<dbReference type="InterPro" id="IPR001245">
    <property type="entry name" value="Ser-Thr/Tyr_kinase_cat_dom"/>
</dbReference>
<dbReference type="GO" id="GO:0000166">
    <property type="term" value="F:nucleotide binding"/>
    <property type="evidence" value="ECO:0007669"/>
    <property type="project" value="UniProtKB-KW"/>
</dbReference>
<keyword evidence="6" id="KW-0456">Lyase</keyword>
<dbReference type="InterPro" id="IPR050401">
    <property type="entry name" value="Cyclic_nucleotide_synthase"/>
</dbReference>
<dbReference type="Pfam" id="PF07714">
    <property type="entry name" value="PK_Tyr_Ser-Thr"/>
    <property type="match status" value="1"/>
</dbReference>
<dbReference type="OrthoDB" id="1890790at2759"/>